<sequence length="953" mass="107814">RVSQPGAIWRFTGINLVTKMDTSTDPPPQPPNYVTQSIAIHQMMLVATKSHFPTVLPALLWSACCLEFISAFLYTVSAIPAIRKEGFWLFQTEGNGMVRPNTRIIIPICVVLYVICDASTLMLLLRDLRSKSLTSALTCGMGLSTYPILLFTVWNVLRAVPLTKHGLTTARQSNGEVNRTYFRPRTINVLSVLFYTVPLLYGGAPIYLLIKGTGQINQTFKEYNHNYSRIMSGSVGSKTILKYNLKAIEQMSSMLHTSQKVLSLSRLLAFGYLIYIVTSWLIMSFGYIRILQAVKYQIQTFKQSLDQRKAIAVDRQKLEASTKSDSISLRFISCGSSISTARSYISATFLNLLPTLRPNPDFLEKPSQSTRTTESRTVGLEQWEIANRTLIQFQLKALRRYRVNLYWQMCSNSLILMCFFALNFIVYLSWLTITWASLSWVVSLGIPMGLVSFIVSLSPPVTTLRENTERVDEKEDWMNVTQPENVFVVQSIALHQLFQGAAKSHHPAFLPTILWVEAFLEPIAGALYVISAIPAIRKEGFWLFKRETNGMIRPNTHTLLPIFVLLYIICSLSSLICLLIDLDSTTILSARTVFLSLVSYPILLCIVWNVLRAIPLTKYGLATMRQTNGDSSLKFFRPRTINLLSACSYGLPLIFGSIPIGMIMYEVFKINQTITEYTHDYSSIISGQIDSESIANLNTVAVKQLLSILHSGDKVLFLSRVIGYGYFIIGLALLFIMWFGYYRILLAVGFQIDTFRKASEQAPNAFGIGEFKNSYKVESSPVSTRADSTSLCSVRVQTQQRHSLSRVTMHLSTWLPTLRPDPEFLEKSDSVPTTPHHDRTPDIQQWESLNQEMIHSQYKSLYRYKVNLIWQAFCNTLITLSFLGLNVMVFSNSLKVPLRHSLSDLIWFTITWASVSWVMTVGIPFGLVACIVSFSPPVVALRENEERVKEFDD</sequence>
<evidence type="ECO:0000256" key="1">
    <source>
        <dbReference type="SAM" id="Phobius"/>
    </source>
</evidence>
<feature type="transmembrane region" description="Helical" evidence="1">
    <location>
        <begin position="588"/>
        <end position="611"/>
    </location>
</feature>
<feature type="transmembrane region" description="Helical" evidence="1">
    <location>
        <begin position="58"/>
        <end position="82"/>
    </location>
</feature>
<dbReference type="EMBL" id="PKSL01000001">
    <property type="protein sequence ID" value="POW18061.1"/>
    <property type="molecule type" value="Genomic_DNA"/>
</dbReference>
<feature type="transmembrane region" description="Helical" evidence="1">
    <location>
        <begin position="557"/>
        <end position="582"/>
    </location>
</feature>
<dbReference type="Proteomes" id="UP000239156">
    <property type="component" value="Unassembled WGS sequence"/>
</dbReference>
<organism evidence="2 3">
    <name type="scientific">Puccinia striiformis</name>
    <dbReference type="NCBI Taxonomy" id="27350"/>
    <lineage>
        <taxon>Eukaryota</taxon>
        <taxon>Fungi</taxon>
        <taxon>Dikarya</taxon>
        <taxon>Basidiomycota</taxon>
        <taxon>Pucciniomycotina</taxon>
        <taxon>Pucciniomycetes</taxon>
        <taxon>Pucciniales</taxon>
        <taxon>Pucciniaceae</taxon>
        <taxon>Puccinia</taxon>
    </lineage>
</organism>
<proteinExistence type="predicted"/>
<dbReference type="VEuPathDB" id="FungiDB:PSHT_04206"/>
<feature type="transmembrane region" description="Helical" evidence="1">
    <location>
        <begin position="641"/>
        <end position="665"/>
    </location>
</feature>
<feature type="transmembrane region" description="Helical" evidence="1">
    <location>
        <begin position="435"/>
        <end position="455"/>
    </location>
</feature>
<protein>
    <recommendedName>
        <fullName evidence="4">Transmembrane protein</fullName>
    </recommendedName>
</protein>
<feature type="transmembrane region" description="Helical" evidence="1">
    <location>
        <begin position="721"/>
        <end position="742"/>
    </location>
</feature>
<feature type="transmembrane region" description="Helical" evidence="1">
    <location>
        <begin position="137"/>
        <end position="157"/>
    </location>
</feature>
<feature type="transmembrane region" description="Helical" evidence="1">
    <location>
        <begin position="187"/>
        <end position="210"/>
    </location>
</feature>
<keyword evidence="3" id="KW-1185">Reference proteome</keyword>
<feature type="transmembrane region" description="Helical" evidence="1">
    <location>
        <begin position="102"/>
        <end position="125"/>
    </location>
</feature>
<evidence type="ECO:0008006" key="4">
    <source>
        <dbReference type="Google" id="ProtNLM"/>
    </source>
</evidence>
<name>A0A2S4W8I5_9BASI</name>
<feature type="transmembrane region" description="Helical" evidence="1">
    <location>
        <begin position="405"/>
        <end position="428"/>
    </location>
</feature>
<accession>A0A2S4W8I5</accession>
<keyword evidence="1" id="KW-0472">Membrane</keyword>
<feature type="non-terminal residue" evidence="2">
    <location>
        <position position="1"/>
    </location>
</feature>
<comment type="caution">
    <text evidence="2">The sequence shown here is derived from an EMBL/GenBank/DDBJ whole genome shotgun (WGS) entry which is preliminary data.</text>
</comment>
<reference evidence="2" key="1">
    <citation type="submission" date="2017-12" db="EMBL/GenBank/DDBJ databases">
        <title>Gene loss provides genomic basis for host adaptation in cereal stripe rust fungi.</title>
        <authorList>
            <person name="Xia C."/>
        </authorList>
    </citation>
    <scope>NUCLEOTIDE SEQUENCE [LARGE SCALE GENOMIC DNA]</scope>
    <source>
        <strain evidence="2">93-210</strain>
    </source>
</reference>
<keyword evidence="1" id="KW-0812">Transmembrane</keyword>
<dbReference type="VEuPathDB" id="FungiDB:PSTT_00140"/>
<feature type="transmembrane region" description="Helical" evidence="1">
    <location>
        <begin position="868"/>
        <end position="890"/>
    </location>
</feature>
<dbReference type="AlphaFoldDB" id="A0A2S4W8I5"/>
<feature type="transmembrane region" description="Helical" evidence="1">
    <location>
        <begin position="267"/>
        <end position="288"/>
    </location>
</feature>
<evidence type="ECO:0000313" key="2">
    <source>
        <dbReference type="EMBL" id="POW18061.1"/>
    </source>
</evidence>
<evidence type="ECO:0000313" key="3">
    <source>
        <dbReference type="Proteomes" id="UP000239156"/>
    </source>
</evidence>
<gene>
    <name evidence="2" type="ORF">PSTT_00140</name>
</gene>
<dbReference type="VEuPathDB" id="FungiDB:PSHT_01437"/>
<feature type="transmembrane region" description="Helical" evidence="1">
    <location>
        <begin position="910"/>
        <end position="934"/>
    </location>
</feature>
<keyword evidence="1" id="KW-1133">Transmembrane helix</keyword>